<evidence type="ECO:0000313" key="4">
    <source>
        <dbReference type="EMBL" id="WGM08514.1"/>
    </source>
</evidence>
<geneLocation type="plasmid" evidence="5">
    <name>parsfin3</name>
</geneLocation>
<dbReference type="Proteomes" id="UP000295134">
    <property type="component" value="Plasmid pArsFIN4"/>
</dbReference>
<name>A0A4P7L9W2_9GAMM</name>
<dbReference type="InterPro" id="IPR008813">
    <property type="entry name" value="Plasmid_replication_RepL"/>
</dbReference>
<dbReference type="SUPFAM" id="SSF46785">
    <property type="entry name" value="Winged helix' DNA-binding domain"/>
    <property type="match status" value="1"/>
</dbReference>
<dbReference type="EMBL" id="CP123527">
    <property type="protein sequence ID" value="WGM08514.1"/>
    <property type="molecule type" value="Genomic_DNA"/>
</dbReference>
<geneLocation type="plasmid" evidence="2">
    <name>pArsFIN3</name>
</geneLocation>
<reference evidence="2 5" key="1">
    <citation type="submission" date="2019-03" db="EMBL/GenBank/DDBJ databases">
        <title>Long-read sequencing reveals hyperdense prophage content in a complex bacterial symbiont genome.</title>
        <authorList>
            <person name="Frost C.L."/>
            <person name="Siozios S."/>
            <person name="Nadal-Jimenez P."/>
            <person name="Brockhurst M.A."/>
            <person name="King K.C."/>
            <person name="Darby A.C."/>
            <person name="Hurst G.D.D."/>
        </authorList>
    </citation>
    <scope>NUCLEOTIDE SEQUENCE [LARGE SCALE GENOMIC DNA]</scope>
    <source>
        <strain evidence="2 5">FIN</strain>
        <plasmid evidence="5">parsfin3</plasmid>
        <plasmid evidence="2">pArsFIN3</plasmid>
        <plasmid evidence="5">parsfin4</plasmid>
        <plasmid evidence="3">pArsFIN4</plasmid>
    </source>
</reference>
<evidence type="ECO:0000313" key="6">
    <source>
        <dbReference type="Proteomes" id="UP001177592"/>
    </source>
</evidence>
<geneLocation type="plasmid" evidence="4 6">
    <name>paNv_CAN4</name>
</geneLocation>
<keyword evidence="6" id="KW-1185">Reference proteome</keyword>
<dbReference type="EMBL" id="CP038616">
    <property type="protein sequence ID" value="QBY46112.1"/>
    <property type="molecule type" value="Genomic_DNA"/>
</dbReference>
<dbReference type="KEGG" id="ans:ArsFIN_47230"/>
<dbReference type="Proteomes" id="UP000295134">
    <property type="component" value="Plasmid pArsFIN3"/>
</dbReference>
<evidence type="ECO:0000313" key="5">
    <source>
        <dbReference type="Proteomes" id="UP000295134"/>
    </source>
</evidence>
<dbReference type="Pfam" id="PF05732">
    <property type="entry name" value="RepL"/>
    <property type="match status" value="1"/>
</dbReference>
<geneLocation type="plasmid" evidence="5">
    <name>parsfin4</name>
</geneLocation>
<evidence type="ECO:0000259" key="1">
    <source>
        <dbReference type="Pfam" id="PF05732"/>
    </source>
</evidence>
<protein>
    <submittedName>
        <fullName evidence="2">Firmicute plasmid replication protein (RepL)</fullName>
    </submittedName>
    <submittedName>
        <fullName evidence="4">Replication/maintenance protein RepL</fullName>
    </submittedName>
</protein>
<gene>
    <name evidence="2" type="ORF">ArsFIN_45430</name>
    <name evidence="3" type="ORF">ArsFIN_47230</name>
    <name evidence="4" type="ORF">QE258_24210</name>
</gene>
<accession>A0A4P7L9W2</accession>
<dbReference type="RefSeq" id="WP_051297194.1">
    <property type="nucleotide sequence ID" value="NZ_CP123527.1"/>
</dbReference>
<keyword evidence="2" id="KW-0614">Plasmid</keyword>
<dbReference type="Proteomes" id="UP001177592">
    <property type="component" value="Plasmid paNv_CAN4"/>
</dbReference>
<reference evidence="4" key="2">
    <citation type="submission" date="2023-04" db="EMBL/GenBank/DDBJ databases">
        <title>Genome dynamics across the evolutionary transition to endosymbiosis.</title>
        <authorList>
            <person name="Siozios S."/>
            <person name="Nadal-Jimenez P."/>
            <person name="Azagi T."/>
            <person name="Sprong H."/>
            <person name="Frost C.L."/>
            <person name="Parratt S.R."/>
            <person name="Taylor G."/>
            <person name="Brettell L."/>
            <person name="Lew K.C."/>
            <person name="Croft L."/>
            <person name="King K.C."/>
            <person name="Brockhurst M.A."/>
            <person name="Hypsa V."/>
            <person name="Novakova E."/>
            <person name="Darby A.C."/>
            <person name="Hurst G.D.D."/>
        </authorList>
    </citation>
    <scope>NUCLEOTIDE SEQUENCE</scope>
    <source>
        <strain evidence="4">ANv_CAN</strain>
        <plasmid evidence="4">paNv_CAN4</plasmid>
    </source>
</reference>
<dbReference type="InterPro" id="IPR036390">
    <property type="entry name" value="WH_DNA-bd_sf"/>
</dbReference>
<organism evidence="2 5">
    <name type="scientific">Arsenophonus nasoniae</name>
    <name type="common">son-killer infecting Nasonia vitripennis</name>
    <dbReference type="NCBI Taxonomy" id="638"/>
    <lineage>
        <taxon>Bacteria</taxon>
        <taxon>Pseudomonadati</taxon>
        <taxon>Pseudomonadota</taxon>
        <taxon>Gammaproteobacteria</taxon>
        <taxon>Enterobacterales</taxon>
        <taxon>Morganellaceae</taxon>
        <taxon>Arsenophonus</taxon>
    </lineage>
</organism>
<evidence type="ECO:0000313" key="3">
    <source>
        <dbReference type="EMBL" id="QBY46112.1"/>
    </source>
</evidence>
<dbReference type="GO" id="GO:0006276">
    <property type="term" value="P:plasmid maintenance"/>
    <property type="evidence" value="ECO:0007669"/>
    <property type="project" value="InterPro"/>
</dbReference>
<feature type="domain" description="Plasmid replication protein RepL" evidence="1">
    <location>
        <begin position="40"/>
        <end position="114"/>
    </location>
</feature>
<dbReference type="KEGG" id="ans:ArsFIN_45430"/>
<sequence>MFIDNVDMRKNKDLFIQFSEKNIGAVREIFKKNTVSGDIFLFLTEFMNKNNAVVCSHRVLEEVTGKKRTTVSLAIKCLKDNGFITILKMGTSNVYVLNPHVVWRAWRTNKAYCKFEGPILLSKSENEKITKEMLRSINIDE</sequence>
<geneLocation type="plasmid" evidence="3">
    <name>pArsFIN4</name>
</geneLocation>
<proteinExistence type="predicted"/>
<evidence type="ECO:0000313" key="2">
    <source>
        <dbReference type="EMBL" id="QBY45932.1"/>
    </source>
</evidence>
<dbReference type="EMBL" id="CP038615">
    <property type="protein sequence ID" value="QBY45932.1"/>
    <property type="molecule type" value="Genomic_DNA"/>
</dbReference>
<dbReference type="AlphaFoldDB" id="A0A4P7L9W2"/>
<dbReference type="GO" id="GO:0006260">
    <property type="term" value="P:DNA replication"/>
    <property type="evidence" value="ECO:0007669"/>
    <property type="project" value="InterPro"/>
</dbReference>